<dbReference type="InterPro" id="IPR009057">
    <property type="entry name" value="Homeodomain-like_sf"/>
</dbReference>
<protein>
    <submittedName>
        <fullName evidence="5">TetR family transcriptional regulator</fullName>
    </submittedName>
</protein>
<keyword evidence="2" id="KW-0233">DNA recombination</keyword>
<dbReference type="SUPFAM" id="SSF46689">
    <property type="entry name" value="Homeodomain-like"/>
    <property type="match status" value="1"/>
</dbReference>
<evidence type="ECO:0000313" key="6">
    <source>
        <dbReference type="Proteomes" id="UP001600165"/>
    </source>
</evidence>
<reference evidence="5 6" key="1">
    <citation type="submission" date="2024-10" db="EMBL/GenBank/DDBJ databases">
        <authorList>
            <person name="Ratan Roy A."/>
            <person name="Morales Sandoval P.H."/>
            <person name="De Los Santos Villalobos S."/>
            <person name="Chakraborty S."/>
            <person name="Mukherjee J."/>
        </authorList>
    </citation>
    <scope>NUCLEOTIDE SEQUENCE [LARGE SCALE GENOMIC DNA]</scope>
    <source>
        <strain evidence="5 6">S1</strain>
    </source>
</reference>
<accession>A0ABW6IIB7</accession>
<feature type="DNA-binding region" description="H-T-H motif" evidence="3">
    <location>
        <begin position="29"/>
        <end position="48"/>
    </location>
</feature>
<name>A0ABW6IIB7_9CYAN</name>
<dbReference type="PANTHER" id="PTHR30055:SF226">
    <property type="entry name" value="HTH-TYPE TRANSCRIPTIONAL REGULATOR PKSA"/>
    <property type="match status" value="1"/>
</dbReference>
<dbReference type="RefSeq" id="WP_377965423.1">
    <property type="nucleotide sequence ID" value="NZ_JBHZOL010000077.1"/>
</dbReference>
<dbReference type="InterPro" id="IPR002104">
    <property type="entry name" value="Integrase_catalytic"/>
</dbReference>
<dbReference type="InterPro" id="IPR013762">
    <property type="entry name" value="Integrase-like_cat_sf"/>
</dbReference>
<dbReference type="PRINTS" id="PR00455">
    <property type="entry name" value="HTHTETR"/>
</dbReference>
<keyword evidence="6" id="KW-1185">Reference proteome</keyword>
<evidence type="ECO:0000256" key="3">
    <source>
        <dbReference type="PROSITE-ProRule" id="PRU00335"/>
    </source>
</evidence>
<dbReference type="PROSITE" id="PS50977">
    <property type="entry name" value="HTH_TETR_2"/>
    <property type="match status" value="1"/>
</dbReference>
<dbReference type="Gene3D" id="1.10.357.10">
    <property type="entry name" value="Tetracycline Repressor, domain 2"/>
    <property type="match status" value="1"/>
</dbReference>
<dbReference type="Pfam" id="PF00589">
    <property type="entry name" value="Phage_integrase"/>
    <property type="match status" value="1"/>
</dbReference>
<organism evidence="5 6">
    <name type="scientific">Almyronema epifaneia S1</name>
    <dbReference type="NCBI Taxonomy" id="2991925"/>
    <lineage>
        <taxon>Bacteria</taxon>
        <taxon>Bacillati</taxon>
        <taxon>Cyanobacteriota</taxon>
        <taxon>Cyanophyceae</taxon>
        <taxon>Nodosilineales</taxon>
        <taxon>Nodosilineaceae</taxon>
        <taxon>Almyronema</taxon>
        <taxon>Almyronema epifaneia</taxon>
    </lineage>
</organism>
<dbReference type="Proteomes" id="UP001600165">
    <property type="component" value="Unassembled WGS sequence"/>
</dbReference>
<sequence length="427" mass="47359">MTSQRNSARQRLIQAALQLFAAQGITETTTRQIADIAGVNEVTLFRHFGSKHGLLLAVLEDAKVFEQLQQTLNQQVNQAGSISQALKSYAEDCLESLAQIPEFVRSLVGEAGQYPLENRQALGYGLRQANRYTQQYLATVLKQEQLQSQIELEKLASLLNALLFGYAVLEFTSEFHEFWRDREEFVENLGTLFLQGAFSPTVARPETPSLSLESVPAARASVSLEVADLSATLVRAVLQRAKKSSAQDYALVYVLFGAGLSPEEIIGLQRSHHISNSHQHLLQVTTGAVRQVPINRWIMGHRYGSYSRNPLTQWLKSRKGEQSALFIDEAGQPLSVEAIYQRWQTLTADLFTLAGTSPQIEQAQQTWCVEMLMKGMTLENLSILTGWDLAALQPYARRAKEKIALEQAIAIDQKSGSSKSSDSASAS</sequence>
<dbReference type="InterPro" id="IPR050109">
    <property type="entry name" value="HTH-type_TetR-like_transc_reg"/>
</dbReference>
<evidence type="ECO:0000259" key="4">
    <source>
        <dbReference type="PROSITE" id="PS50977"/>
    </source>
</evidence>
<dbReference type="InterPro" id="IPR001647">
    <property type="entry name" value="HTH_TetR"/>
</dbReference>
<dbReference type="PANTHER" id="PTHR30055">
    <property type="entry name" value="HTH-TYPE TRANSCRIPTIONAL REGULATOR RUTR"/>
    <property type="match status" value="1"/>
</dbReference>
<feature type="domain" description="HTH tetR-type" evidence="4">
    <location>
        <begin position="6"/>
        <end position="66"/>
    </location>
</feature>
<dbReference type="SUPFAM" id="SSF56349">
    <property type="entry name" value="DNA breaking-rejoining enzymes"/>
    <property type="match status" value="1"/>
</dbReference>
<evidence type="ECO:0000256" key="1">
    <source>
        <dbReference type="ARBA" id="ARBA00023125"/>
    </source>
</evidence>
<gene>
    <name evidence="5" type="ORF">ACFVKH_12285</name>
</gene>
<proteinExistence type="predicted"/>
<evidence type="ECO:0000256" key="2">
    <source>
        <dbReference type="ARBA" id="ARBA00023172"/>
    </source>
</evidence>
<dbReference type="Pfam" id="PF00440">
    <property type="entry name" value="TetR_N"/>
    <property type="match status" value="1"/>
</dbReference>
<comment type="caution">
    <text evidence="5">The sequence shown here is derived from an EMBL/GenBank/DDBJ whole genome shotgun (WGS) entry which is preliminary data.</text>
</comment>
<dbReference type="EMBL" id="JBHZOL010000077">
    <property type="protein sequence ID" value="MFE4107064.1"/>
    <property type="molecule type" value="Genomic_DNA"/>
</dbReference>
<evidence type="ECO:0000313" key="5">
    <source>
        <dbReference type="EMBL" id="MFE4107064.1"/>
    </source>
</evidence>
<dbReference type="InterPro" id="IPR011010">
    <property type="entry name" value="DNA_brk_join_enz"/>
</dbReference>
<keyword evidence="1 3" id="KW-0238">DNA-binding</keyword>
<dbReference type="Gene3D" id="1.10.443.10">
    <property type="entry name" value="Intergrase catalytic core"/>
    <property type="match status" value="1"/>
</dbReference>
<dbReference type="Gene3D" id="1.10.10.60">
    <property type="entry name" value="Homeodomain-like"/>
    <property type="match status" value="1"/>
</dbReference>